<dbReference type="Gene3D" id="3.40.50.150">
    <property type="entry name" value="Vaccinia Virus protein VP39"/>
    <property type="match status" value="1"/>
</dbReference>
<comment type="caution">
    <text evidence="3">The sequence shown here is derived from an EMBL/GenBank/DDBJ whole genome shotgun (WGS) entry which is preliminary data.</text>
</comment>
<organism evidence="3 4">
    <name type="scientific">Pseudallescheria apiosperma</name>
    <name type="common">Scedosporium apiospermum</name>
    <dbReference type="NCBI Taxonomy" id="563466"/>
    <lineage>
        <taxon>Eukaryota</taxon>
        <taxon>Fungi</taxon>
        <taxon>Dikarya</taxon>
        <taxon>Ascomycota</taxon>
        <taxon>Pezizomycotina</taxon>
        <taxon>Sordariomycetes</taxon>
        <taxon>Hypocreomycetidae</taxon>
        <taxon>Microascales</taxon>
        <taxon>Microascaceae</taxon>
        <taxon>Scedosporium</taxon>
    </lineage>
</organism>
<dbReference type="CDD" id="cd02440">
    <property type="entry name" value="AdoMet_MTases"/>
    <property type="match status" value="1"/>
</dbReference>
<dbReference type="KEGG" id="sapo:SAPIO_CDS6767"/>
<evidence type="ECO:0000313" key="4">
    <source>
        <dbReference type="Proteomes" id="UP000028545"/>
    </source>
</evidence>
<dbReference type="RefSeq" id="XP_016641585.1">
    <property type="nucleotide sequence ID" value="XM_016788786.1"/>
</dbReference>
<name>A0A084G374_PSEDA</name>
<evidence type="ECO:0000256" key="1">
    <source>
        <dbReference type="ARBA" id="ARBA00038158"/>
    </source>
</evidence>
<evidence type="ECO:0000313" key="3">
    <source>
        <dbReference type="EMBL" id="KEZ41786.1"/>
    </source>
</evidence>
<keyword evidence="4" id="KW-1185">Reference proteome</keyword>
<dbReference type="PANTHER" id="PTHR43591:SF10">
    <property type="entry name" value="ABC TRANSMEMBRANE TYPE-1 DOMAIN-CONTAINING PROTEIN-RELATED"/>
    <property type="match status" value="1"/>
</dbReference>
<comment type="similarity">
    <text evidence="1">Belongs to the methyltransferase superfamily. LaeA methyltransferase family.</text>
</comment>
<dbReference type="GeneID" id="27725839"/>
<dbReference type="SUPFAM" id="SSF53335">
    <property type="entry name" value="S-adenosyl-L-methionine-dependent methyltransferases"/>
    <property type="match status" value="1"/>
</dbReference>
<proteinExistence type="inferred from homology"/>
<sequence length="328" mass="36612">MADEAQATAKGERSPRGQASPVGETAHIEPAPQNEEEDDPTLGEETLSSTASISSTILEFQTLHGRRYHARFGDIKYWAANDERQLESEELQHLAMTLALKGEFYLAPIDRSKIEKALDIGTGGGLWAVDFADDNPNVEVIGTDISPVQPQWVPPNLRFEIEDFTKEWTFAPESVDYIHLRWLLGSVADWDAFFKEAARTLKSGGIVESHEPQCHIESEDGSVKEDSALAKWGPMFVKAGESWGRPFDIIDKGSDWRLAQECGVEGIGRHSGEAFKRDLEGYALVAAAEGMGWDKEHTQVYAASLRKELADRNIHPVFRHRIVWGRKP</sequence>
<dbReference type="AlphaFoldDB" id="A0A084G374"/>
<dbReference type="Pfam" id="PF13489">
    <property type="entry name" value="Methyltransf_23"/>
    <property type="match status" value="1"/>
</dbReference>
<dbReference type="Proteomes" id="UP000028545">
    <property type="component" value="Unassembled WGS sequence"/>
</dbReference>
<dbReference type="OMA" id="QCHIESE"/>
<dbReference type="PANTHER" id="PTHR43591">
    <property type="entry name" value="METHYLTRANSFERASE"/>
    <property type="match status" value="1"/>
</dbReference>
<reference evidence="3 4" key="1">
    <citation type="journal article" date="2014" name="Genome Announc.">
        <title>Draft genome sequence of the pathogenic fungus Scedosporium apiospermum.</title>
        <authorList>
            <person name="Vandeputte P."/>
            <person name="Ghamrawi S."/>
            <person name="Rechenmann M."/>
            <person name="Iltis A."/>
            <person name="Giraud S."/>
            <person name="Fleury M."/>
            <person name="Thornton C."/>
            <person name="Delhaes L."/>
            <person name="Meyer W."/>
            <person name="Papon N."/>
            <person name="Bouchara J.P."/>
        </authorList>
    </citation>
    <scope>NUCLEOTIDE SEQUENCE [LARGE SCALE GENOMIC DNA]</scope>
    <source>
        <strain evidence="3 4">IHEM 14462</strain>
    </source>
</reference>
<dbReference type="EMBL" id="JOWA01000107">
    <property type="protein sequence ID" value="KEZ41786.1"/>
    <property type="molecule type" value="Genomic_DNA"/>
</dbReference>
<dbReference type="InterPro" id="IPR029063">
    <property type="entry name" value="SAM-dependent_MTases_sf"/>
</dbReference>
<dbReference type="VEuPathDB" id="FungiDB:SAPIO_CDS6767"/>
<protein>
    <submittedName>
        <fullName evidence="3">Uncharacterized protein</fullName>
    </submittedName>
</protein>
<dbReference type="OrthoDB" id="2013972at2759"/>
<evidence type="ECO:0000256" key="2">
    <source>
        <dbReference type="SAM" id="MobiDB-lite"/>
    </source>
</evidence>
<feature type="region of interest" description="Disordered" evidence="2">
    <location>
        <begin position="1"/>
        <end position="48"/>
    </location>
</feature>
<dbReference type="GO" id="GO:0008168">
    <property type="term" value="F:methyltransferase activity"/>
    <property type="evidence" value="ECO:0007669"/>
    <property type="project" value="TreeGrafter"/>
</dbReference>
<accession>A0A084G374</accession>
<dbReference type="HOGENOM" id="CLU_010595_0_0_1"/>
<gene>
    <name evidence="3" type="ORF">SAPIO_CDS6767</name>
</gene>